<name>A0A1T5ERS8_9FLAO</name>
<dbReference type="STRING" id="561365.SAMN05660866_03662"/>
<dbReference type="SUPFAM" id="SSF46894">
    <property type="entry name" value="C-terminal effector domain of the bipartite response regulators"/>
    <property type="match status" value="1"/>
</dbReference>
<dbReference type="RefSeq" id="WP_079514554.1">
    <property type="nucleotide sequence ID" value="NZ_FUYL01000014.1"/>
</dbReference>
<dbReference type="SUPFAM" id="SSF52172">
    <property type="entry name" value="CheY-like"/>
    <property type="match status" value="1"/>
</dbReference>
<dbReference type="PROSITE" id="PS50110">
    <property type="entry name" value="RESPONSE_REGULATORY"/>
    <property type="match status" value="1"/>
</dbReference>
<proteinExistence type="predicted"/>
<dbReference type="PANTHER" id="PTHR48111:SF40">
    <property type="entry name" value="PHOSPHATE REGULON TRANSCRIPTIONAL REGULATORY PROTEIN PHOB"/>
    <property type="match status" value="1"/>
</dbReference>
<protein>
    <submittedName>
        <fullName evidence="8">DNA-binding response regulator, OmpR family, contains REC and winged-helix (WHTH) domain</fullName>
    </submittedName>
</protein>
<evidence type="ECO:0000256" key="1">
    <source>
        <dbReference type="ARBA" id="ARBA00022553"/>
    </source>
</evidence>
<dbReference type="SMART" id="SM00448">
    <property type="entry name" value="REC"/>
    <property type="match status" value="1"/>
</dbReference>
<dbReference type="GO" id="GO:0032993">
    <property type="term" value="C:protein-DNA complex"/>
    <property type="evidence" value="ECO:0007669"/>
    <property type="project" value="TreeGrafter"/>
</dbReference>
<dbReference type="PROSITE" id="PS51755">
    <property type="entry name" value="OMPR_PHOB"/>
    <property type="match status" value="1"/>
</dbReference>
<evidence type="ECO:0000256" key="4">
    <source>
        <dbReference type="PROSITE-ProRule" id="PRU00169"/>
    </source>
</evidence>
<dbReference type="GO" id="GO:0006355">
    <property type="term" value="P:regulation of DNA-templated transcription"/>
    <property type="evidence" value="ECO:0007669"/>
    <property type="project" value="InterPro"/>
</dbReference>
<gene>
    <name evidence="8" type="ORF">SAMN05660866_03662</name>
</gene>
<dbReference type="GO" id="GO:0000156">
    <property type="term" value="F:phosphorelay response regulator activity"/>
    <property type="evidence" value="ECO:0007669"/>
    <property type="project" value="TreeGrafter"/>
</dbReference>
<dbReference type="GO" id="GO:0000976">
    <property type="term" value="F:transcription cis-regulatory region binding"/>
    <property type="evidence" value="ECO:0007669"/>
    <property type="project" value="TreeGrafter"/>
</dbReference>
<evidence type="ECO:0000256" key="2">
    <source>
        <dbReference type="ARBA" id="ARBA00023012"/>
    </source>
</evidence>
<keyword evidence="1 4" id="KW-0597">Phosphoprotein</keyword>
<dbReference type="AlphaFoldDB" id="A0A1T5ERS8"/>
<reference evidence="9" key="1">
    <citation type="submission" date="2017-02" db="EMBL/GenBank/DDBJ databases">
        <authorList>
            <person name="Varghese N."/>
            <person name="Submissions S."/>
        </authorList>
    </citation>
    <scope>NUCLEOTIDE SEQUENCE [LARGE SCALE GENOMIC DNA]</scope>
    <source>
        <strain evidence="9">DSM 23546</strain>
    </source>
</reference>
<dbReference type="Pfam" id="PF00486">
    <property type="entry name" value="Trans_reg_C"/>
    <property type="match status" value="1"/>
</dbReference>
<dbReference type="Gene3D" id="3.40.50.2300">
    <property type="match status" value="1"/>
</dbReference>
<evidence type="ECO:0000259" key="6">
    <source>
        <dbReference type="PROSITE" id="PS50110"/>
    </source>
</evidence>
<dbReference type="InterPro" id="IPR039420">
    <property type="entry name" value="WalR-like"/>
</dbReference>
<feature type="modified residue" description="4-aspartylphosphate" evidence="4">
    <location>
        <position position="56"/>
    </location>
</feature>
<dbReference type="InterPro" id="IPR001867">
    <property type="entry name" value="OmpR/PhoB-type_DNA-bd"/>
</dbReference>
<feature type="domain" description="Response regulatory" evidence="6">
    <location>
        <begin position="7"/>
        <end position="121"/>
    </location>
</feature>
<feature type="domain" description="OmpR/PhoB-type" evidence="7">
    <location>
        <begin position="132"/>
        <end position="231"/>
    </location>
</feature>
<evidence type="ECO:0000256" key="3">
    <source>
        <dbReference type="ARBA" id="ARBA00023125"/>
    </source>
</evidence>
<keyword evidence="3 5" id="KW-0238">DNA-binding</keyword>
<dbReference type="InterPro" id="IPR036388">
    <property type="entry name" value="WH-like_DNA-bd_sf"/>
</dbReference>
<dbReference type="SMART" id="SM00862">
    <property type="entry name" value="Trans_reg_C"/>
    <property type="match status" value="1"/>
</dbReference>
<dbReference type="InterPro" id="IPR016032">
    <property type="entry name" value="Sig_transdc_resp-reg_C-effctor"/>
</dbReference>
<keyword evidence="9" id="KW-1185">Reference proteome</keyword>
<sequence length="235" mass="27624">MNKKKNRIILVEDSSDLGYLLSEYLSMKNFEVSWFINGISALKKLETTNYDLAILDITMPDMDGFSLAEQIKDRFPDLPFLFLSARSLKVDVLKGFYLGAVDYLKKPIDEEELVIRIENLLNRLNNEKNVEENTYHFKLGQFNFNSLNQELSFKDEIFHLTTKESELLHYLALRQNRLCTHKDILIKLWGNNDYFNKKSLNVFITRLRKYLEKDTAISLDNVHSQGFILHVEKMN</sequence>
<dbReference type="Proteomes" id="UP000190339">
    <property type="component" value="Unassembled WGS sequence"/>
</dbReference>
<accession>A0A1T5ERS8</accession>
<dbReference type="InterPro" id="IPR011006">
    <property type="entry name" value="CheY-like_superfamily"/>
</dbReference>
<dbReference type="CDD" id="cd17574">
    <property type="entry name" value="REC_OmpR"/>
    <property type="match status" value="1"/>
</dbReference>
<keyword evidence="2" id="KW-0902">Two-component regulatory system</keyword>
<evidence type="ECO:0000259" key="7">
    <source>
        <dbReference type="PROSITE" id="PS51755"/>
    </source>
</evidence>
<evidence type="ECO:0000256" key="5">
    <source>
        <dbReference type="PROSITE-ProRule" id="PRU01091"/>
    </source>
</evidence>
<organism evidence="8 9">
    <name type="scientific">Maribacter arcticus</name>
    <dbReference type="NCBI Taxonomy" id="561365"/>
    <lineage>
        <taxon>Bacteria</taxon>
        <taxon>Pseudomonadati</taxon>
        <taxon>Bacteroidota</taxon>
        <taxon>Flavobacteriia</taxon>
        <taxon>Flavobacteriales</taxon>
        <taxon>Flavobacteriaceae</taxon>
        <taxon>Maribacter</taxon>
    </lineage>
</organism>
<feature type="DNA-binding region" description="OmpR/PhoB-type" evidence="5">
    <location>
        <begin position="132"/>
        <end position="231"/>
    </location>
</feature>
<dbReference type="Gene3D" id="1.10.10.10">
    <property type="entry name" value="Winged helix-like DNA-binding domain superfamily/Winged helix DNA-binding domain"/>
    <property type="match status" value="1"/>
</dbReference>
<dbReference type="PANTHER" id="PTHR48111">
    <property type="entry name" value="REGULATOR OF RPOS"/>
    <property type="match status" value="1"/>
</dbReference>
<dbReference type="CDD" id="cd00383">
    <property type="entry name" value="trans_reg_C"/>
    <property type="match status" value="1"/>
</dbReference>
<dbReference type="OrthoDB" id="9790442at2"/>
<evidence type="ECO:0000313" key="8">
    <source>
        <dbReference type="EMBL" id="SKB86702.1"/>
    </source>
</evidence>
<evidence type="ECO:0000313" key="9">
    <source>
        <dbReference type="Proteomes" id="UP000190339"/>
    </source>
</evidence>
<dbReference type="Pfam" id="PF00072">
    <property type="entry name" value="Response_reg"/>
    <property type="match status" value="1"/>
</dbReference>
<dbReference type="GO" id="GO:0005829">
    <property type="term" value="C:cytosol"/>
    <property type="evidence" value="ECO:0007669"/>
    <property type="project" value="TreeGrafter"/>
</dbReference>
<dbReference type="InterPro" id="IPR001789">
    <property type="entry name" value="Sig_transdc_resp-reg_receiver"/>
</dbReference>
<dbReference type="EMBL" id="FUYL01000014">
    <property type="protein sequence ID" value="SKB86702.1"/>
    <property type="molecule type" value="Genomic_DNA"/>
</dbReference>